<proteinExistence type="evidence at transcript level"/>
<protein>
    <submittedName>
        <fullName evidence="2">Hypothetical secreted protein</fullName>
    </submittedName>
</protein>
<evidence type="ECO:0000313" key="2">
    <source>
        <dbReference type="EMBL" id="ACZ28213.1"/>
    </source>
</evidence>
<name>D1FPV8_SIMNI</name>
<evidence type="ECO:0000256" key="1">
    <source>
        <dbReference type="SAM" id="SignalP"/>
    </source>
</evidence>
<accession>D1FPV8</accession>
<feature type="chain" id="PRO_5003021636" evidence="1">
    <location>
        <begin position="18"/>
        <end position="136"/>
    </location>
</feature>
<reference evidence="2" key="1">
    <citation type="submission" date="2009-10" db="EMBL/GenBank/DDBJ databases">
        <title>An Insight into the Sialotranscriptome of Simulium nigrimanum, a Black Fly Associated with Fogo Selvagem in South America.</title>
        <authorList>
            <person name="Ribeiro J.M.C."/>
            <person name="Valenzuela J.G."/>
            <person name="Pham V.M."/>
            <person name="Kleeman L."/>
            <person name="Barbian K.D."/>
            <person name="Favreau A.J."/>
            <person name="Eaton D.P."/>
            <person name="Aoki V."/>
            <person name="Hans-Filho G."/>
            <person name="Rivitti E.A."/>
            <person name="Diaz L.A."/>
        </authorList>
    </citation>
    <scope>NUCLEOTIDE SEQUENCE</scope>
    <source>
        <tissue evidence="2">Salivary glands</tissue>
    </source>
</reference>
<dbReference type="EMBL" id="EZ419858">
    <property type="protein sequence ID" value="ACZ28213.1"/>
    <property type="molecule type" value="mRNA"/>
</dbReference>
<feature type="signal peptide" evidence="1">
    <location>
        <begin position="1"/>
        <end position="17"/>
    </location>
</feature>
<organism evidence="2">
    <name type="scientific">Simulium nigrimanum</name>
    <name type="common">Black fly</name>
    <dbReference type="NCBI Taxonomy" id="683695"/>
    <lineage>
        <taxon>Eukaryota</taxon>
        <taxon>Metazoa</taxon>
        <taxon>Ecdysozoa</taxon>
        <taxon>Arthropoda</taxon>
        <taxon>Hexapoda</taxon>
        <taxon>Insecta</taxon>
        <taxon>Pterygota</taxon>
        <taxon>Neoptera</taxon>
        <taxon>Endopterygota</taxon>
        <taxon>Diptera</taxon>
        <taxon>Nematocera</taxon>
        <taxon>Chironomoidea</taxon>
        <taxon>Simuliidae</taxon>
        <taxon>Simulium</taxon>
    </lineage>
</organism>
<keyword evidence="1" id="KW-0732">Signal</keyword>
<dbReference type="AlphaFoldDB" id="D1FPV8"/>
<sequence length="136" mass="15879">MLLAIVLLSVVLAGAESFIAEDAEYIIDRECLIDDVFADKLEPLNRLKDEVKELLQSKAKTCQHHRDIENLFDYYLWRFKALEKNGCKRHTGLDDYLTQFTDCARTHKVARNNYLPHFAYEFHTCMIPATSLYTFV</sequence>